<feature type="transmembrane region" description="Helical" evidence="1">
    <location>
        <begin position="54"/>
        <end position="77"/>
    </location>
</feature>
<organism evidence="2 3">
    <name type="scientific">Thalassobacillus hwangdonensis</name>
    <dbReference type="NCBI Taxonomy" id="546108"/>
    <lineage>
        <taxon>Bacteria</taxon>
        <taxon>Bacillati</taxon>
        <taxon>Bacillota</taxon>
        <taxon>Bacilli</taxon>
        <taxon>Bacillales</taxon>
        <taxon>Bacillaceae</taxon>
        <taxon>Thalassobacillus</taxon>
    </lineage>
</organism>
<dbReference type="EMBL" id="JBHTKL010000002">
    <property type="protein sequence ID" value="MFD1019227.1"/>
    <property type="molecule type" value="Genomic_DNA"/>
</dbReference>
<protein>
    <submittedName>
        <fullName evidence="2">Uncharacterized protein</fullName>
    </submittedName>
</protein>
<feature type="transmembrane region" description="Helical" evidence="1">
    <location>
        <begin position="145"/>
        <end position="165"/>
    </location>
</feature>
<keyword evidence="1" id="KW-0812">Transmembrane</keyword>
<feature type="transmembrane region" description="Helical" evidence="1">
    <location>
        <begin position="97"/>
        <end position="113"/>
    </location>
</feature>
<name>A0ABW3L1J3_9BACI</name>
<feature type="transmembrane region" description="Helical" evidence="1">
    <location>
        <begin position="20"/>
        <end position="42"/>
    </location>
</feature>
<evidence type="ECO:0000313" key="3">
    <source>
        <dbReference type="Proteomes" id="UP001596990"/>
    </source>
</evidence>
<evidence type="ECO:0000313" key="2">
    <source>
        <dbReference type="EMBL" id="MFD1019227.1"/>
    </source>
</evidence>
<keyword evidence="3" id="KW-1185">Reference proteome</keyword>
<evidence type="ECO:0000256" key="1">
    <source>
        <dbReference type="SAM" id="Phobius"/>
    </source>
</evidence>
<comment type="caution">
    <text evidence="2">The sequence shown here is derived from an EMBL/GenBank/DDBJ whole genome shotgun (WGS) entry which is preliminary data.</text>
</comment>
<reference evidence="3" key="1">
    <citation type="journal article" date="2019" name="Int. J. Syst. Evol. Microbiol.">
        <title>The Global Catalogue of Microorganisms (GCM) 10K type strain sequencing project: providing services to taxonomists for standard genome sequencing and annotation.</title>
        <authorList>
            <consortium name="The Broad Institute Genomics Platform"/>
            <consortium name="The Broad Institute Genome Sequencing Center for Infectious Disease"/>
            <person name="Wu L."/>
            <person name="Ma J."/>
        </authorList>
    </citation>
    <scope>NUCLEOTIDE SEQUENCE [LARGE SCALE GENOMIC DNA]</scope>
    <source>
        <strain evidence="3">CCUG 56607</strain>
    </source>
</reference>
<dbReference type="Proteomes" id="UP001596990">
    <property type="component" value="Unassembled WGS sequence"/>
</dbReference>
<feature type="transmembrane region" description="Helical" evidence="1">
    <location>
        <begin position="120"/>
        <end position="139"/>
    </location>
</feature>
<feature type="transmembrane region" description="Helical" evidence="1">
    <location>
        <begin position="170"/>
        <end position="189"/>
    </location>
</feature>
<sequence>MEDKMGGVDAEVVDVISSIVLSPVIGMRIGAVIFAILSFWLFDPSPVSRKKQKLDEFLSVITTFILLFWAMKLVTTFPLVLEYPRSVLSYPSGSTELYFAVGIMLILSIRNYFKNKGATVFTYAWWILFAGAQFYYLFFEAVFGGHLDLVHMAIAVCFFVGLALFKRTYIIVLSMFLVVSVVSFFGSPLEVIGQRVHAGFYLSLFIVSVLIEIHRRRSAG</sequence>
<proteinExistence type="predicted"/>
<feature type="transmembrane region" description="Helical" evidence="1">
    <location>
        <begin position="195"/>
        <end position="213"/>
    </location>
</feature>
<gene>
    <name evidence="2" type="ORF">ACFQ2J_08475</name>
</gene>
<keyword evidence="1" id="KW-0472">Membrane</keyword>
<accession>A0ABW3L1J3</accession>
<keyword evidence="1" id="KW-1133">Transmembrane helix</keyword>